<dbReference type="SMART" id="SM01234">
    <property type="entry name" value="Haemolytic"/>
    <property type="match status" value="1"/>
</dbReference>
<sequence length="68" mass="7857">MKYLSLRLITFYQAALSPLLGSTCRFNPTCSQYTYEAIDRYGWLKGAWMGIRRISRCHPFSKGGYDPV</sequence>
<dbReference type="RefSeq" id="WP_338177362.1">
    <property type="nucleotide sequence ID" value="NZ_JAEKNQ010000021.1"/>
</dbReference>
<comment type="caution">
    <text evidence="2">The sequence shown here is derived from an EMBL/GenBank/DDBJ whole genome shotgun (WGS) entry which is preliminary data.</text>
</comment>
<proteinExistence type="inferred from homology"/>
<keyword evidence="1" id="KW-0472">Membrane</keyword>
<dbReference type="AlphaFoldDB" id="A0A934KBZ3"/>
<reference evidence="2 3" key="1">
    <citation type="submission" date="2020-10" db="EMBL/GenBank/DDBJ databases">
        <title>Ca. Dormibacterota MAGs.</title>
        <authorList>
            <person name="Montgomery K."/>
        </authorList>
    </citation>
    <scope>NUCLEOTIDE SEQUENCE [LARGE SCALE GENOMIC DNA]</scope>
    <source>
        <strain evidence="2">SC8811_S16_3</strain>
    </source>
</reference>
<name>A0A934KBZ3_9BACT</name>
<dbReference type="PANTHER" id="PTHR33383:SF1">
    <property type="entry name" value="MEMBRANE PROTEIN INSERTION EFFICIENCY FACTOR-RELATED"/>
    <property type="match status" value="1"/>
</dbReference>
<dbReference type="NCBIfam" id="TIGR00278">
    <property type="entry name" value="membrane protein insertion efficiency factor YidD"/>
    <property type="match status" value="1"/>
</dbReference>
<comment type="function">
    <text evidence="1">Could be involved in insertion of integral membrane proteins into the membrane.</text>
</comment>
<keyword evidence="1" id="KW-1003">Cell membrane</keyword>
<accession>A0A934KBZ3</accession>
<dbReference type="InterPro" id="IPR002696">
    <property type="entry name" value="Membr_insert_effic_factor_YidD"/>
</dbReference>
<comment type="subcellular location">
    <subcellularLocation>
        <location evidence="1">Cell membrane</location>
        <topology evidence="1">Peripheral membrane protein</topology>
        <orientation evidence="1">Cytoplasmic side</orientation>
    </subcellularLocation>
</comment>
<dbReference type="GO" id="GO:0005886">
    <property type="term" value="C:plasma membrane"/>
    <property type="evidence" value="ECO:0007669"/>
    <property type="project" value="UniProtKB-SubCell"/>
</dbReference>
<gene>
    <name evidence="2" type="primary">yidD</name>
    <name evidence="2" type="ORF">JF888_05605</name>
</gene>
<dbReference type="PANTHER" id="PTHR33383">
    <property type="entry name" value="MEMBRANE PROTEIN INSERTION EFFICIENCY FACTOR-RELATED"/>
    <property type="match status" value="1"/>
</dbReference>
<evidence type="ECO:0000313" key="2">
    <source>
        <dbReference type="EMBL" id="MBJ7602654.1"/>
    </source>
</evidence>
<comment type="similarity">
    <text evidence="1">Belongs to the UPF0161 family.</text>
</comment>
<dbReference type="HAMAP" id="MF_00386">
    <property type="entry name" value="UPF0161_YidD"/>
    <property type="match status" value="1"/>
</dbReference>
<organism evidence="2 3">
    <name type="scientific">Candidatus Dormiibacter inghamiae</name>
    <dbReference type="NCBI Taxonomy" id="3127013"/>
    <lineage>
        <taxon>Bacteria</taxon>
        <taxon>Bacillati</taxon>
        <taxon>Candidatus Dormiibacterota</taxon>
        <taxon>Candidatus Dormibacteria</taxon>
        <taxon>Candidatus Dormibacterales</taxon>
        <taxon>Candidatus Dormibacteraceae</taxon>
        <taxon>Candidatus Dormiibacter</taxon>
    </lineage>
</organism>
<protein>
    <recommendedName>
        <fullName evidence="1">Putative membrane protein insertion efficiency factor</fullName>
    </recommendedName>
</protein>
<dbReference type="Pfam" id="PF01809">
    <property type="entry name" value="YidD"/>
    <property type="match status" value="1"/>
</dbReference>
<dbReference type="EMBL" id="JAEKNQ010000021">
    <property type="protein sequence ID" value="MBJ7602654.1"/>
    <property type="molecule type" value="Genomic_DNA"/>
</dbReference>
<evidence type="ECO:0000313" key="3">
    <source>
        <dbReference type="Proteomes" id="UP000620075"/>
    </source>
</evidence>
<dbReference type="Proteomes" id="UP000620075">
    <property type="component" value="Unassembled WGS sequence"/>
</dbReference>
<evidence type="ECO:0000256" key="1">
    <source>
        <dbReference type="HAMAP-Rule" id="MF_00386"/>
    </source>
</evidence>